<feature type="compositionally biased region" description="Polar residues" evidence="2">
    <location>
        <begin position="267"/>
        <end position="279"/>
    </location>
</feature>
<evidence type="ECO:0000259" key="3">
    <source>
        <dbReference type="PROSITE" id="PS50913"/>
    </source>
</evidence>
<keyword evidence="1" id="KW-0175">Coiled coil</keyword>
<dbReference type="Pfam" id="PF01465">
    <property type="entry name" value="GRIP"/>
    <property type="match status" value="1"/>
</dbReference>
<feature type="coiled-coil region" evidence="1">
    <location>
        <begin position="312"/>
        <end position="360"/>
    </location>
</feature>
<evidence type="ECO:0000256" key="2">
    <source>
        <dbReference type="SAM" id="MobiDB-lite"/>
    </source>
</evidence>
<proteinExistence type="predicted"/>
<feature type="compositionally biased region" description="Basic and acidic residues" evidence="2">
    <location>
        <begin position="7"/>
        <end position="19"/>
    </location>
</feature>
<organism evidence="4 5">
    <name type="scientific">Lasiosphaeria hispida</name>
    <dbReference type="NCBI Taxonomy" id="260671"/>
    <lineage>
        <taxon>Eukaryota</taxon>
        <taxon>Fungi</taxon>
        <taxon>Dikarya</taxon>
        <taxon>Ascomycota</taxon>
        <taxon>Pezizomycotina</taxon>
        <taxon>Sordariomycetes</taxon>
        <taxon>Sordariomycetidae</taxon>
        <taxon>Sordariales</taxon>
        <taxon>Lasiosphaeriaceae</taxon>
        <taxon>Lasiosphaeria</taxon>
    </lineage>
</organism>
<feature type="compositionally biased region" description="Low complexity" evidence="2">
    <location>
        <begin position="34"/>
        <end position="54"/>
    </location>
</feature>
<feature type="region of interest" description="Disordered" evidence="2">
    <location>
        <begin position="1"/>
        <end position="127"/>
    </location>
</feature>
<dbReference type="Proteomes" id="UP001275084">
    <property type="component" value="Unassembled WGS sequence"/>
</dbReference>
<dbReference type="AlphaFoldDB" id="A0AAJ0ML64"/>
<sequence length="1112" mass="123996">MFQRLKGAIDRQIAEEQTRQKAPAPPPNKQLQPAGSASAQRSRSSSGAGTQSPARRARAARKPSEDTTNGAASNPDPTVFEAAFVIDDTDESGTPARVATPVPADKEAQNKNAKDMAEPQKEDSGEAVKAPFPTAELASVQVKLRKLEKLEKAYPELLRSYRLAHGRVACIEPFEKALRENTPMTSIKEPDAFVEYLTQLNTKSDMVMKEFKHVSIEKDVAEKGLAASQKEVAALKEEIAALKAAKSDGTTASDSKAEGTAPAETARPQTPTNTQSSVSRVLGVFSPKKSVQPKEAQEEDKAEEFFSYDDEIPQLQADVEKKSEEILNLQADVEKKSEVIQILQAQVQDLKKELDLSNENGAKLDEVLAAKASVEEELKVGKIEVVSLTERLVSSQSRLKDLEAELELEKDNATATLKQQTVKLTDFASQNKELGAQLNALNKATAQADKRIEDLTRSLQQETKSKEQPEKTMPQQQAEDAKNSLPTPAPSVAGSQNASLAVPAPTGSKKKNKKKKKGGAGAPAALESTPSEASDLPPPSPVEGSVSGELQAELARLQKELAEKDQQIEKLSKQRKTEQDLREEIETLEDSVREIGQDHVEAKRKIKELEVEKKELKETILALEKEVEKSASATKDTSKLLNEHESLKRELDDLQSKSTSLHSDLAAAQKLAQTRYKELTDLRDVLQRAQPELKSLRQEAATLKTTKEELAARNTELRNLEKREKELKTELTSTRSLASDREAEIKSLHEKVTAETNARLQAENEKRIAGRDLRRAEADKIELSAKQEKAARELQQVQEEAAKLRPRVVELEEEVLKLKRDYDVLREDAELKTNQYANAQKLLASMRDQTAELGTQLKECQTQCESLEEDLADTHKMLNERTREGQSFRRLLEEGEERAVFQAREMRTKLDAAVEERDRLEDESTTLARRKTRETEELRQKIRDLERDIKELASEKDDLEKKAKEWKRISDKLEEDEGKAGAEAKELQATVTQLRSALDASEAQGRNMETKQAELRRSLDEYRQKYDKLNKELKRLQAAAQPAAAAKSPSQASAAGMSQTDTSYVKNIILQLLEQKDNKVREQLVPVLSKLLLFDSNDEQKWLAAIQNLKGR</sequence>
<keyword evidence="5" id="KW-1185">Reference proteome</keyword>
<feature type="region of interest" description="Disordered" evidence="2">
    <location>
        <begin position="444"/>
        <end position="549"/>
    </location>
</feature>
<evidence type="ECO:0000313" key="4">
    <source>
        <dbReference type="EMBL" id="KAK3364472.1"/>
    </source>
</evidence>
<evidence type="ECO:0000313" key="5">
    <source>
        <dbReference type="Proteomes" id="UP001275084"/>
    </source>
</evidence>
<dbReference type="SMART" id="SM00755">
    <property type="entry name" value="Grip"/>
    <property type="match status" value="1"/>
</dbReference>
<feature type="compositionally biased region" description="Polar residues" evidence="2">
    <location>
        <begin position="66"/>
        <end position="76"/>
    </location>
</feature>
<protein>
    <recommendedName>
        <fullName evidence="3">GRIP domain-containing protein</fullName>
    </recommendedName>
</protein>
<reference evidence="4" key="1">
    <citation type="journal article" date="2023" name="Mol. Phylogenet. Evol.">
        <title>Genome-scale phylogeny and comparative genomics of the fungal order Sordariales.</title>
        <authorList>
            <person name="Hensen N."/>
            <person name="Bonometti L."/>
            <person name="Westerberg I."/>
            <person name="Brannstrom I.O."/>
            <person name="Guillou S."/>
            <person name="Cros-Aarteil S."/>
            <person name="Calhoun S."/>
            <person name="Haridas S."/>
            <person name="Kuo A."/>
            <person name="Mondo S."/>
            <person name="Pangilinan J."/>
            <person name="Riley R."/>
            <person name="LaButti K."/>
            <person name="Andreopoulos B."/>
            <person name="Lipzen A."/>
            <person name="Chen C."/>
            <person name="Yan M."/>
            <person name="Daum C."/>
            <person name="Ng V."/>
            <person name="Clum A."/>
            <person name="Steindorff A."/>
            <person name="Ohm R.A."/>
            <person name="Martin F."/>
            <person name="Silar P."/>
            <person name="Natvig D.O."/>
            <person name="Lalanne C."/>
            <person name="Gautier V."/>
            <person name="Ament-Velasquez S.L."/>
            <person name="Kruys A."/>
            <person name="Hutchinson M.I."/>
            <person name="Powell A.J."/>
            <person name="Barry K."/>
            <person name="Miller A.N."/>
            <person name="Grigoriev I.V."/>
            <person name="Debuchy R."/>
            <person name="Gladieux P."/>
            <person name="Hiltunen Thoren M."/>
            <person name="Johannesson H."/>
        </authorList>
    </citation>
    <scope>NUCLEOTIDE SEQUENCE</scope>
    <source>
        <strain evidence="4">CBS 955.72</strain>
    </source>
</reference>
<dbReference type="InterPro" id="IPR000237">
    <property type="entry name" value="GRIP_dom"/>
</dbReference>
<dbReference type="PROSITE" id="PS50913">
    <property type="entry name" value="GRIP"/>
    <property type="match status" value="1"/>
</dbReference>
<gene>
    <name evidence="4" type="ORF">B0T25DRAFT_563492</name>
</gene>
<dbReference type="PANTHER" id="PTHR43941">
    <property type="entry name" value="STRUCTURAL MAINTENANCE OF CHROMOSOMES PROTEIN 2"/>
    <property type="match status" value="1"/>
</dbReference>
<feature type="compositionally biased region" description="Basic and acidic residues" evidence="2">
    <location>
        <begin position="104"/>
        <end position="126"/>
    </location>
</feature>
<feature type="region of interest" description="Disordered" evidence="2">
    <location>
        <begin position="244"/>
        <end position="281"/>
    </location>
</feature>
<accession>A0AAJ0ML64</accession>
<evidence type="ECO:0000256" key="1">
    <source>
        <dbReference type="SAM" id="Coils"/>
    </source>
</evidence>
<reference evidence="4" key="2">
    <citation type="submission" date="2023-06" db="EMBL/GenBank/DDBJ databases">
        <authorList>
            <consortium name="Lawrence Berkeley National Laboratory"/>
            <person name="Haridas S."/>
            <person name="Hensen N."/>
            <person name="Bonometti L."/>
            <person name="Westerberg I."/>
            <person name="Brannstrom I.O."/>
            <person name="Guillou S."/>
            <person name="Cros-Aarteil S."/>
            <person name="Calhoun S."/>
            <person name="Kuo A."/>
            <person name="Mondo S."/>
            <person name="Pangilinan J."/>
            <person name="Riley R."/>
            <person name="Labutti K."/>
            <person name="Andreopoulos B."/>
            <person name="Lipzen A."/>
            <person name="Chen C."/>
            <person name="Yanf M."/>
            <person name="Daum C."/>
            <person name="Ng V."/>
            <person name="Clum A."/>
            <person name="Steindorff A."/>
            <person name="Ohm R."/>
            <person name="Martin F."/>
            <person name="Silar P."/>
            <person name="Natvig D."/>
            <person name="Lalanne C."/>
            <person name="Gautier V."/>
            <person name="Ament-Velasquez S.L."/>
            <person name="Kruys A."/>
            <person name="Hutchinson M.I."/>
            <person name="Powell A.J."/>
            <person name="Barry K."/>
            <person name="Miller A.N."/>
            <person name="Grigoriev I.V."/>
            <person name="Debuchy R."/>
            <person name="Gladieux P."/>
            <person name="Thoren M.H."/>
            <person name="Johannesson H."/>
        </authorList>
    </citation>
    <scope>NUCLEOTIDE SEQUENCE</scope>
    <source>
        <strain evidence="4">CBS 955.72</strain>
    </source>
</reference>
<comment type="caution">
    <text evidence="4">The sequence shown here is derived from an EMBL/GenBank/DDBJ whole genome shotgun (WGS) entry which is preliminary data.</text>
</comment>
<dbReference type="EMBL" id="JAUIQD010000001">
    <property type="protein sequence ID" value="KAK3364472.1"/>
    <property type="molecule type" value="Genomic_DNA"/>
</dbReference>
<name>A0AAJ0ML64_9PEZI</name>
<feature type="domain" description="GRIP" evidence="3">
    <location>
        <begin position="1055"/>
        <end position="1105"/>
    </location>
</feature>
<feature type="compositionally biased region" description="Basic residues" evidence="2">
    <location>
        <begin position="508"/>
        <end position="518"/>
    </location>
</feature>